<organism evidence="4 5">
    <name type="scientific">Methanofollis formosanus</name>
    <dbReference type="NCBI Taxonomy" id="299308"/>
    <lineage>
        <taxon>Archaea</taxon>
        <taxon>Methanobacteriati</taxon>
        <taxon>Methanobacteriota</taxon>
        <taxon>Stenosarchaea group</taxon>
        <taxon>Methanomicrobia</taxon>
        <taxon>Methanomicrobiales</taxon>
        <taxon>Methanomicrobiaceae</taxon>
        <taxon>Methanofollis</taxon>
    </lineage>
</organism>
<dbReference type="Gene3D" id="1.25.40.10">
    <property type="entry name" value="Tetratricopeptide repeat domain"/>
    <property type="match status" value="2"/>
</dbReference>
<protein>
    <submittedName>
        <fullName evidence="4">Tetratricopeptide repeat protein</fullName>
    </submittedName>
</protein>
<gene>
    <name evidence="4" type="ORF">E2N92_00820</name>
</gene>
<dbReference type="Proteomes" id="UP000826709">
    <property type="component" value="Chromosome"/>
</dbReference>
<dbReference type="OrthoDB" id="137555at2157"/>
<dbReference type="Gene3D" id="3.40.50.10140">
    <property type="entry name" value="Toll/interleukin-1 receptor homology (TIR) domain"/>
    <property type="match status" value="1"/>
</dbReference>
<reference evidence="4" key="2">
    <citation type="submission" date="2019-03" db="EMBL/GenBank/DDBJ databases">
        <authorList>
            <person name="Chen S.-C."/>
            <person name="Wu S.-Y."/>
            <person name="Lai M.-C."/>
        </authorList>
    </citation>
    <scope>NUCLEOTIDE SEQUENCE</scope>
    <source>
        <strain evidence="4">ML15</strain>
    </source>
</reference>
<evidence type="ECO:0000259" key="3">
    <source>
        <dbReference type="Pfam" id="PF24883"/>
    </source>
</evidence>
<dbReference type="EMBL" id="CP037968">
    <property type="protein sequence ID" value="QYZ78073.1"/>
    <property type="molecule type" value="Genomic_DNA"/>
</dbReference>
<dbReference type="Pfam" id="PF13676">
    <property type="entry name" value="TIR_2"/>
    <property type="match status" value="1"/>
</dbReference>
<keyword evidence="1" id="KW-0677">Repeat</keyword>
<dbReference type="Pfam" id="PF13424">
    <property type="entry name" value="TPR_12"/>
    <property type="match status" value="1"/>
</dbReference>
<evidence type="ECO:0000313" key="4">
    <source>
        <dbReference type="EMBL" id="QYZ78073.1"/>
    </source>
</evidence>
<name>A0A8G1EEC5_9EURY</name>
<dbReference type="InterPro" id="IPR011990">
    <property type="entry name" value="TPR-like_helical_dom_sf"/>
</dbReference>
<dbReference type="Pfam" id="PF13176">
    <property type="entry name" value="TPR_7"/>
    <property type="match status" value="1"/>
</dbReference>
<dbReference type="PANTHER" id="PTHR10098">
    <property type="entry name" value="RAPSYN-RELATED"/>
    <property type="match status" value="1"/>
</dbReference>
<dbReference type="AlphaFoldDB" id="A0A8G1EEC5"/>
<dbReference type="SMART" id="SM00028">
    <property type="entry name" value="TPR"/>
    <property type="match status" value="6"/>
</dbReference>
<evidence type="ECO:0000259" key="2">
    <source>
        <dbReference type="Pfam" id="PF13676"/>
    </source>
</evidence>
<dbReference type="RefSeq" id="WP_220681810.1">
    <property type="nucleotide sequence ID" value="NZ_CP037968.1"/>
</dbReference>
<sequence length="1016" mass="113919">MRIFISYGRNDALELAQKIASWLRDQGHEPWLDVENGIPPSKPFDVRIEVGIRESTMVLALLSPWSVRPEGFCRNEILYAQAHNIDILPVRIADVTPPIQIISLNYLDVSADPGKVFELLPSALDQIARNAFPWQTTSTVGSTEKWWEKIRTLTFQEELKRYGGEFTGREWLFDQLNDWASAPESRLLLLTGETGIGKSALAAQTTARMDVKGIHFCSRSNPESCQPASLISEIVFQFAHQFPPYREILDQISPPHASTPPEALFRTLVTDRLLACEDRLGVEGPWIMVVDGLDEAGAGSAMVDFLIESVERFPPWFRVIATARPDRELLARFRGSGMRVLNLAASSDDNLGDLAKYIGKRVDSGPLNALPGIRKQIEDLAAGNFLYARTVLDALTDADPLYRLAPEDLGTLPPTLGGLYDRMFRKRFSDLDTYENEVAPLAACLAATRGPIPEAFLIAASGLDPMTAARGLRILSQFLTHSDAGLRFFHQSLVQWLTDDPVGNPFSVFMEEGNRMLAEACLQELRSGREELLDYVLFTAPFYLMDLGRFADLEEVLRDSRYITQFWEIDSEKMLALWALVERTTPLRITTVYKPMVESPSRYDLSVLSNVAIMFYSAGHFNESAELWGHIGECYQKNNDLKGLQVSLGKQGNILLTRGELDGAMEFYREQERICRELGLKADLQTSLGNEGIILKELGDLDGAMELYKEQERICRELGLIDGLQKSLGNQGNILSDRGDLDDAMELYKEQKRICQELGLKADLQAGLGNQGNILKTRGDLDGAMNLYREQERICRELGLKTSLQASLGNQGIIMWAQDNLDGAMNLYREQERICRELGLKTSLQRSLGNQGIIIWAQGNPDGAMNLYREQERICRELGLKTSLQRSLGNQGVILWAQDNLNGAMELHKEEERICRELGLKADLQRSLGNQGNILLTRGELDSSIELYKEQQRICRELGLKDGLAISLAKQGSIEAQRGDFNQARALVKEAHQIAVQDGYVALARQIKEILEQLNQ</sequence>
<dbReference type="Gene3D" id="3.40.50.300">
    <property type="entry name" value="P-loop containing nucleotide triphosphate hydrolases"/>
    <property type="match status" value="1"/>
</dbReference>
<dbReference type="GO" id="GO:0007165">
    <property type="term" value="P:signal transduction"/>
    <property type="evidence" value="ECO:0007669"/>
    <property type="project" value="InterPro"/>
</dbReference>
<dbReference type="InterPro" id="IPR000157">
    <property type="entry name" value="TIR_dom"/>
</dbReference>
<accession>A0A8G1EEC5</accession>
<evidence type="ECO:0000256" key="1">
    <source>
        <dbReference type="ARBA" id="ARBA00022737"/>
    </source>
</evidence>
<feature type="domain" description="Nephrocystin 3-like N-terminal" evidence="3">
    <location>
        <begin position="170"/>
        <end position="324"/>
    </location>
</feature>
<dbReference type="Pfam" id="PF24883">
    <property type="entry name" value="NPHP3_N"/>
    <property type="match status" value="1"/>
</dbReference>
<dbReference type="InterPro" id="IPR035897">
    <property type="entry name" value="Toll_tir_struct_dom_sf"/>
</dbReference>
<dbReference type="KEGG" id="mfk:E2N92_00820"/>
<feature type="domain" description="TIR" evidence="2">
    <location>
        <begin position="3"/>
        <end position="111"/>
    </location>
</feature>
<evidence type="ECO:0000313" key="5">
    <source>
        <dbReference type="Proteomes" id="UP000826709"/>
    </source>
</evidence>
<dbReference type="SUPFAM" id="SSF52540">
    <property type="entry name" value="P-loop containing nucleoside triphosphate hydrolases"/>
    <property type="match status" value="1"/>
</dbReference>
<proteinExistence type="predicted"/>
<reference evidence="4" key="1">
    <citation type="journal article" date="2005" name="Int. J. Syst. Evol. Microbiol.">
        <title>Methanofollis formosanus sp. nov., isolated from a fish pond.</title>
        <authorList>
            <person name="Wu S.Y."/>
            <person name="Chen S.C."/>
            <person name="Lai M.C."/>
        </authorList>
    </citation>
    <scope>NUCLEOTIDE SEQUENCE</scope>
    <source>
        <strain evidence="4">ML15</strain>
    </source>
</reference>
<dbReference type="SUPFAM" id="SSF48452">
    <property type="entry name" value="TPR-like"/>
    <property type="match status" value="2"/>
</dbReference>
<dbReference type="InterPro" id="IPR019734">
    <property type="entry name" value="TPR_rpt"/>
</dbReference>
<keyword evidence="5" id="KW-1185">Reference proteome</keyword>
<dbReference type="InterPro" id="IPR027417">
    <property type="entry name" value="P-loop_NTPase"/>
</dbReference>
<dbReference type="SUPFAM" id="SSF52200">
    <property type="entry name" value="Toll/Interleukin receptor TIR domain"/>
    <property type="match status" value="1"/>
</dbReference>
<dbReference type="InterPro" id="IPR056884">
    <property type="entry name" value="NPHP3-like_N"/>
</dbReference>